<gene>
    <name evidence="2" type="ORF">INT48_008736</name>
</gene>
<keyword evidence="3" id="KW-1185">Reference proteome</keyword>
<dbReference type="Proteomes" id="UP000613177">
    <property type="component" value="Unassembled WGS sequence"/>
</dbReference>
<dbReference type="PANTHER" id="PTHR11440">
    <property type="entry name" value="LECITHIN-CHOLESTEROL ACYLTRANSFERASE-RELATED"/>
    <property type="match status" value="1"/>
</dbReference>
<protein>
    <recommendedName>
        <fullName evidence="1">AB hydrolase-1 domain-containing protein</fullName>
    </recommendedName>
</protein>
<evidence type="ECO:0000259" key="1">
    <source>
        <dbReference type="Pfam" id="PF00561"/>
    </source>
</evidence>
<proteinExistence type="predicted"/>
<dbReference type="Gene3D" id="3.40.50.1820">
    <property type="entry name" value="alpha/beta hydrolase"/>
    <property type="match status" value="1"/>
</dbReference>
<evidence type="ECO:0000313" key="2">
    <source>
        <dbReference type="EMBL" id="KAG2230795.1"/>
    </source>
</evidence>
<accession>A0A8H7VRW2</accession>
<dbReference type="Pfam" id="PF00561">
    <property type="entry name" value="Abhydrolase_1"/>
    <property type="match status" value="1"/>
</dbReference>
<dbReference type="EMBL" id="JAEPRE010000182">
    <property type="protein sequence ID" value="KAG2230795.1"/>
    <property type="molecule type" value="Genomic_DNA"/>
</dbReference>
<dbReference type="InterPro" id="IPR000073">
    <property type="entry name" value="AB_hydrolase_1"/>
</dbReference>
<sequence>MVSLTLFTLYNYLQRSLLFKNSTLSFATLLLQAHRKLAFFQQNQKEKKKTITIASVAQDHRLHILYPARSPVLSSDSFFSSPKAIIERKSFVETVKKQSHAGKIAPHYIAPREPIVLCHGLFGFDIRGPENIPALQFHYWSGVEDTLAKLGAKVIITKVPQAGSIWERSHALHTILKSILVGKNVNFVAHSMGGLDCRHLLANTQDRPYNVKSLTTICTPHRGSPVMDWVRENVGIGLTQAPHGNTNNSNWSPTTSTISTKNNTLRHDSLSVPIPSSSSSGKWGNKLPGLKPAVDKLLVKWFDEPAYAHLTTDFCNDYFNPNTPDDPSVKYYSYGAAAQIPAWSSLLGVPWQMVKEREGENDGFVSVESAKWGTYVKTIHADHWDLSGVSHIPYRFRTTKTNTGQEFDRLDFYAEMATRLPKHSFLQIYPLYTKLLFFFPTYLI</sequence>
<evidence type="ECO:0000313" key="3">
    <source>
        <dbReference type="Proteomes" id="UP000613177"/>
    </source>
</evidence>
<reference evidence="2" key="1">
    <citation type="submission" date="2021-01" db="EMBL/GenBank/DDBJ databases">
        <title>Metabolic potential, ecology and presence of endohyphal bacteria is reflected in genomic diversity of Mucoromycotina.</title>
        <authorList>
            <person name="Muszewska A."/>
            <person name="Okrasinska A."/>
            <person name="Steczkiewicz K."/>
            <person name="Drgas O."/>
            <person name="Orlowska M."/>
            <person name="Perlinska-Lenart U."/>
            <person name="Aleksandrzak-Piekarczyk T."/>
            <person name="Szatraj K."/>
            <person name="Zielenkiewicz U."/>
            <person name="Pilsyk S."/>
            <person name="Malc E."/>
            <person name="Mieczkowski P."/>
            <person name="Kruszewska J.S."/>
            <person name="Biernat P."/>
            <person name="Pawlowska J."/>
        </authorList>
    </citation>
    <scope>NUCLEOTIDE SEQUENCE</scope>
    <source>
        <strain evidence="2">WA0000018081</strain>
    </source>
</reference>
<comment type="caution">
    <text evidence="2">The sequence shown here is derived from an EMBL/GenBank/DDBJ whole genome shotgun (WGS) entry which is preliminary data.</text>
</comment>
<dbReference type="SUPFAM" id="SSF53474">
    <property type="entry name" value="alpha/beta-Hydrolases"/>
    <property type="match status" value="1"/>
</dbReference>
<name>A0A8H7VRW2_9FUNG</name>
<organism evidence="2 3">
    <name type="scientific">Thamnidium elegans</name>
    <dbReference type="NCBI Taxonomy" id="101142"/>
    <lineage>
        <taxon>Eukaryota</taxon>
        <taxon>Fungi</taxon>
        <taxon>Fungi incertae sedis</taxon>
        <taxon>Mucoromycota</taxon>
        <taxon>Mucoromycotina</taxon>
        <taxon>Mucoromycetes</taxon>
        <taxon>Mucorales</taxon>
        <taxon>Mucorineae</taxon>
        <taxon>Mucoraceae</taxon>
        <taxon>Thamnidium</taxon>
    </lineage>
</organism>
<dbReference type="AlphaFoldDB" id="A0A8H7VRW2"/>
<dbReference type="InterPro" id="IPR029058">
    <property type="entry name" value="AB_hydrolase_fold"/>
</dbReference>
<feature type="domain" description="AB hydrolase-1" evidence="1">
    <location>
        <begin position="114"/>
        <end position="229"/>
    </location>
</feature>